<dbReference type="Proteomes" id="UP000662111">
    <property type="component" value="Unassembled WGS sequence"/>
</dbReference>
<keyword evidence="1" id="KW-0547">Nucleotide-binding</keyword>
<evidence type="ECO:0000256" key="1">
    <source>
        <dbReference type="ARBA" id="ARBA00022741"/>
    </source>
</evidence>
<comment type="caution">
    <text evidence="4">The sequence shown here is derived from an EMBL/GenBank/DDBJ whole genome shotgun (WGS) entry which is preliminary data.</text>
</comment>
<keyword evidence="2" id="KW-0067">ATP-binding</keyword>
<evidence type="ECO:0000256" key="2">
    <source>
        <dbReference type="ARBA" id="ARBA00022840"/>
    </source>
</evidence>
<name>A0ABQ2F9N9_9MICO</name>
<dbReference type="RefSeq" id="WP_022921779.1">
    <property type="nucleotide sequence ID" value="NZ_BMLB01000005.1"/>
</dbReference>
<dbReference type="Gene3D" id="3.30.70.1230">
    <property type="entry name" value="Nucleotide cyclase"/>
    <property type="match status" value="1"/>
</dbReference>
<accession>A0ABQ2F9N9</accession>
<dbReference type="InterPro" id="IPR001054">
    <property type="entry name" value="A/G_cyclase"/>
</dbReference>
<evidence type="ECO:0000313" key="4">
    <source>
        <dbReference type="EMBL" id="GGK75117.1"/>
    </source>
</evidence>
<evidence type="ECO:0000313" key="5">
    <source>
        <dbReference type="Proteomes" id="UP000662111"/>
    </source>
</evidence>
<dbReference type="SUPFAM" id="SSF52540">
    <property type="entry name" value="P-loop containing nucleoside triphosphate hydrolases"/>
    <property type="match status" value="1"/>
</dbReference>
<dbReference type="PANTHER" id="PTHR16305:SF28">
    <property type="entry name" value="GUANYLATE CYCLASE DOMAIN-CONTAINING PROTEIN"/>
    <property type="match status" value="1"/>
</dbReference>
<gene>
    <name evidence="4" type="primary">cyaI3</name>
    <name evidence="4" type="ORF">GCM10011509_24750</name>
</gene>
<proteinExistence type="predicted"/>
<evidence type="ECO:0000259" key="3">
    <source>
        <dbReference type="PROSITE" id="PS50125"/>
    </source>
</evidence>
<dbReference type="PANTHER" id="PTHR16305">
    <property type="entry name" value="TESTICULAR SOLUBLE ADENYLYL CYCLASE"/>
    <property type="match status" value="1"/>
</dbReference>
<reference evidence="5" key="1">
    <citation type="journal article" date="2019" name="Int. J. Syst. Evol. Microbiol.">
        <title>The Global Catalogue of Microorganisms (GCM) 10K type strain sequencing project: providing services to taxonomists for standard genome sequencing and annotation.</title>
        <authorList>
            <consortium name="The Broad Institute Genomics Platform"/>
            <consortium name="The Broad Institute Genome Sequencing Center for Infectious Disease"/>
            <person name="Wu L."/>
            <person name="Ma J."/>
        </authorList>
    </citation>
    <scope>NUCLEOTIDE SEQUENCE [LARGE SCALE GENOMIC DNA]</scope>
    <source>
        <strain evidence="5">CGMCC 1.5362</strain>
    </source>
</reference>
<dbReference type="InterPro" id="IPR041664">
    <property type="entry name" value="AAA_16"/>
</dbReference>
<sequence>MVETGTSAESRLGSLLDRLVSWAEVSLRAGDLEQARATAEEVRAVDPDNQRAASVLQRIAARQTGPWGERALMTLLFSDLVGSTQLSEQVEPEQMRDLFAFYRAAVGAAVRRYGGSLVQFYGDGVLAGFGYPEVHEDDARRAVLAGLDMVVAMRDGRAELQRRVGASADLRVGIHTGRVVITGTDTGTDVLSRDSILGVTPNLAARVQGAGEPGMVVVSDVTHELVDADFFTRSLGEHRLRGITRPVEIFAVERPRYAAARFTADRYRQAGLVGREEPAARLTAAWDTLLEQREAPGLVFLLGGEAGIGKSRLVVELLDRVQARGGRVVGAGCLPYYSNVPLWPVARMLARTVGAGDQSAEAVPSAAALEKHLAGLGLDLPAFVPVLGPLLQLPASTAYPPLELDPSAVLELTQQRLVEWLAALAARDPHLLVVEDLHWADPTTLELLRRLTEQPPPALLTVVTTREPDTVPWREQVVQIELGRLDEEASLRLVANLSAGSGAELPEPERAEIVGQAQGNPLFLEELTRSSLTHNRTEPIPLRLQELFTWRLKEPGVDRRIVQVAATVGPVFRASVVAAVVGDEPAVTDQLELLLERGVLETTPAAGTYRFRHALMRDAAYETQVLDVRQDTHAAVADVMAASGTEPALVATHLDLAGLADRAAALYLVAAQASQARGAHQEATRLATRALELYAEMDASEERDLGELGARMLRILSVSSLRGYAAPEVKDDHDRAEQLAQGLGTRPEVLASVVGIYSYRLTNGDVPTALGLAERLLTMTRHRALSWFQPEVDGCAGYAHLYLGHLPTAQSYFERSVQGLRSREEQGEDLAAWWPLPNDPCAAAEVGLACVAALRGEPAVAARHEAEAIRRAEALGFPRGPFTIGFVKTYIAWIRQFQGDPEAARAVAADILAVGQRHGYAYWMVLGSAYLAGPPDGAPDPAYLASTVQTLRMMGHEAFLASMLSSLAAMSAQAGDLARAVELVDDALATAHRTGEMLHVPEILRRRAAFALARGLGAAEAVPNLLAAVALATEQGAAVSRLRAAVDLAQLPPQDRPTGWRETLVGARAAVPATYSSPETEAADHVLAP</sequence>
<dbReference type="PROSITE" id="PS50125">
    <property type="entry name" value="GUANYLATE_CYCLASE_2"/>
    <property type="match status" value="1"/>
</dbReference>
<dbReference type="Pfam" id="PF13191">
    <property type="entry name" value="AAA_16"/>
    <property type="match status" value="1"/>
</dbReference>
<dbReference type="Pfam" id="PF00211">
    <property type="entry name" value="Guanylate_cyc"/>
    <property type="match status" value="1"/>
</dbReference>
<dbReference type="SUPFAM" id="SSF55073">
    <property type="entry name" value="Nucleotide cyclase"/>
    <property type="match status" value="1"/>
</dbReference>
<dbReference type="InterPro" id="IPR011990">
    <property type="entry name" value="TPR-like_helical_dom_sf"/>
</dbReference>
<dbReference type="SMART" id="SM00044">
    <property type="entry name" value="CYCc"/>
    <property type="match status" value="1"/>
</dbReference>
<keyword evidence="5" id="KW-1185">Reference proteome</keyword>
<dbReference type="CDD" id="cd07302">
    <property type="entry name" value="CHD"/>
    <property type="match status" value="1"/>
</dbReference>
<dbReference type="InterPro" id="IPR027417">
    <property type="entry name" value="P-loop_NTPase"/>
</dbReference>
<protein>
    <submittedName>
        <fullName evidence="4">Adenylate cyclase</fullName>
    </submittedName>
</protein>
<dbReference type="EMBL" id="BMLB01000005">
    <property type="protein sequence ID" value="GGK75117.1"/>
    <property type="molecule type" value="Genomic_DNA"/>
</dbReference>
<feature type="domain" description="Guanylate cyclase" evidence="3">
    <location>
        <begin position="74"/>
        <end position="208"/>
    </location>
</feature>
<organism evidence="4 5">
    <name type="scientific">Ornithinimicrobium pekingense</name>
    <dbReference type="NCBI Taxonomy" id="384677"/>
    <lineage>
        <taxon>Bacteria</taxon>
        <taxon>Bacillati</taxon>
        <taxon>Actinomycetota</taxon>
        <taxon>Actinomycetes</taxon>
        <taxon>Micrococcales</taxon>
        <taxon>Ornithinimicrobiaceae</taxon>
        <taxon>Ornithinimicrobium</taxon>
    </lineage>
</organism>
<dbReference type="InterPro" id="IPR029787">
    <property type="entry name" value="Nucleotide_cyclase"/>
</dbReference>
<dbReference type="Gene3D" id="1.25.40.10">
    <property type="entry name" value="Tetratricopeptide repeat domain"/>
    <property type="match status" value="1"/>
</dbReference>